<dbReference type="Pfam" id="PF01490">
    <property type="entry name" value="Aa_trans"/>
    <property type="match status" value="1"/>
</dbReference>
<comment type="subcellular location">
    <subcellularLocation>
        <location evidence="1">Membrane</location>
    </subcellularLocation>
</comment>
<keyword evidence="3" id="KW-1133">Transmembrane helix</keyword>
<evidence type="ECO:0000256" key="2">
    <source>
        <dbReference type="ARBA" id="ARBA00022692"/>
    </source>
</evidence>
<evidence type="ECO:0000256" key="3">
    <source>
        <dbReference type="ARBA" id="ARBA00022989"/>
    </source>
</evidence>
<evidence type="ECO:0000313" key="6">
    <source>
        <dbReference type="EMBL" id="VDK25826.1"/>
    </source>
</evidence>
<keyword evidence="2" id="KW-0812">Transmembrane</keyword>
<evidence type="ECO:0000259" key="5">
    <source>
        <dbReference type="Pfam" id="PF01490"/>
    </source>
</evidence>
<dbReference type="OrthoDB" id="6021076at2759"/>
<sequence length="90" mass="9807">MMLVAAILLSCSFLDSIRIVSNLSLANAVSHLIVNAILVIYCLSKISEWVWGEVPIALDIRTLPTMIGVVVFGYTSHIFLPSLEASMQVS</sequence>
<keyword evidence="4" id="KW-0472">Membrane</keyword>
<gene>
    <name evidence="6" type="ORF">ASIM_LOCUS5627</name>
</gene>
<name>A0A0M3JDZ1_ANISI</name>
<accession>A0A0M3JDZ1</accession>
<keyword evidence="7" id="KW-1185">Reference proteome</keyword>
<organism evidence="8">
    <name type="scientific">Anisakis simplex</name>
    <name type="common">Herring worm</name>
    <dbReference type="NCBI Taxonomy" id="6269"/>
    <lineage>
        <taxon>Eukaryota</taxon>
        <taxon>Metazoa</taxon>
        <taxon>Ecdysozoa</taxon>
        <taxon>Nematoda</taxon>
        <taxon>Chromadorea</taxon>
        <taxon>Rhabditida</taxon>
        <taxon>Spirurina</taxon>
        <taxon>Ascaridomorpha</taxon>
        <taxon>Ascaridoidea</taxon>
        <taxon>Anisakidae</taxon>
        <taxon>Anisakis</taxon>
        <taxon>Anisakis simplex complex</taxon>
    </lineage>
</organism>
<dbReference type="EMBL" id="UYRR01011239">
    <property type="protein sequence ID" value="VDK25826.1"/>
    <property type="molecule type" value="Genomic_DNA"/>
</dbReference>
<dbReference type="GO" id="GO:0016020">
    <property type="term" value="C:membrane"/>
    <property type="evidence" value="ECO:0007669"/>
    <property type="project" value="UniProtKB-SubCell"/>
</dbReference>
<evidence type="ECO:0000313" key="7">
    <source>
        <dbReference type="Proteomes" id="UP000267096"/>
    </source>
</evidence>
<evidence type="ECO:0000313" key="8">
    <source>
        <dbReference type="WBParaSite" id="ASIM_0000583201-mRNA-1"/>
    </source>
</evidence>
<dbReference type="InterPro" id="IPR013057">
    <property type="entry name" value="AA_transpt_TM"/>
</dbReference>
<dbReference type="WBParaSite" id="ASIM_0000583201-mRNA-1">
    <property type="protein sequence ID" value="ASIM_0000583201-mRNA-1"/>
    <property type="gene ID" value="ASIM_0000583201"/>
</dbReference>
<feature type="domain" description="Amino acid transporter transmembrane" evidence="5">
    <location>
        <begin position="1"/>
        <end position="88"/>
    </location>
</feature>
<reference evidence="8" key="1">
    <citation type="submission" date="2017-02" db="UniProtKB">
        <authorList>
            <consortium name="WormBaseParasite"/>
        </authorList>
    </citation>
    <scope>IDENTIFICATION</scope>
</reference>
<dbReference type="AlphaFoldDB" id="A0A0M3JDZ1"/>
<dbReference type="Proteomes" id="UP000267096">
    <property type="component" value="Unassembled WGS sequence"/>
</dbReference>
<reference evidence="6 7" key="2">
    <citation type="submission" date="2018-11" db="EMBL/GenBank/DDBJ databases">
        <authorList>
            <consortium name="Pathogen Informatics"/>
        </authorList>
    </citation>
    <scope>NUCLEOTIDE SEQUENCE [LARGE SCALE GENOMIC DNA]</scope>
</reference>
<protein>
    <submittedName>
        <fullName evidence="8">Vesicular GABA transporter (inferred by orthology to a C. elegans protein)</fullName>
    </submittedName>
</protein>
<proteinExistence type="predicted"/>
<evidence type="ECO:0000256" key="4">
    <source>
        <dbReference type="ARBA" id="ARBA00023136"/>
    </source>
</evidence>
<evidence type="ECO:0000256" key="1">
    <source>
        <dbReference type="ARBA" id="ARBA00004370"/>
    </source>
</evidence>